<proteinExistence type="predicted"/>
<dbReference type="Proteomes" id="UP000606600">
    <property type="component" value="Unassembled WGS sequence"/>
</dbReference>
<dbReference type="Gene3D" id="3.40.50.10140">
    <property type="entry name" value="Toll/interleukin-1 receptor homology (TIR) domain"/>
    <property type="match status" value="1"/>
</dbReference>
<evidence type="ECO:0000259" key="1">
    <source>
        <dbReference type="PROSITE" id="PS50104"/>
    </source>
</evidence>
<dbReference type="RefSeq" id="WP_191190047.1">
    <property type="nucleotide sequence ID" value="NZ_JACWMY010000008.1"/>
</dbReference>
<comment type="caution">
    <text evidence="2">The sequence shown here is derived from an EMBL/GenBank/DDBJ whole genome shotgun (WGS) entry which is preliminary data.</text>
</comment>
<dbReference type="PROSITE" id="PS50104">
    <property type="entry name" value="TIR"/>
    <property type="match status" value="1"/>
</dbReference>
<feature type="domain" description="TIR" evidence="1">
    <location>
        <begin position="3"/>
        <end position="133"/>
    </location>
</feature>
<sequence length="224" mass="25851">MSIFNKVFISYAKEDQRYALAFYDHFENLGYEPWLDKRKLLPGSNWDLEIKRALKNSDFIILLLSSTSVSKRGYVQREFKLALQYWETKLDDDIYIIPVLLDDCVVPESLGRFQWVRYDEAFPAVIQAIERQQQTQQVHYDLSPEPVNANDDIKGHDFTTYDLTLISLLSQGFMQKGITAVLKEKELGPAGLSSVEKRLALIREALAFSKNEQLVAYCKDKGLI</sequence>
<organism evidence="2 3">
    <name type="scientific">Mucilaginibacter pankratovii</name>
    <dbReference type="NCBI Taxonomy" id="2772110"/>
    <lineage>
        <taxon>Bacteria</taxon>
        <taxon>Pseudomonadati</taxon>
        <taxon>Bacteroidota</taxon>
        <taxon>Sphingobacteriia</taxon>
        <taxon>Sphingobacteriales</taxon>
        <taxon>Sphingobacteriaceae</taxon>
        <taxon>Mucilaginibacter</taxon>
    </lineage>
</organism>
<name>A0ABR7WVU5_9SPHI</name>
<protein>
    <submittedName>
        <fullName evidence="2">Toll/interleukin-1 receptor domain-containing protein</fullName>
    </submittedName>
</protein>
<accession>A0ABR7WVU5</accession>
<keyword evidence="2" id="KW-0675">Receptor</keyword>
<dbReference type="Pfam" id="PF13676">
    <property type="entry name" value="TIR_2"/>
    <property type="match status" value="1"/>
</dbReference>
<dbReference type="SUPFAM" id="SSF52200">
    <property type="entry name" value="Toll/Interleukin receptor TIR domain"/>
    <property type="match status" value="1"/>
</dbReference>
<dbReference type="InterPro" id="IPR000157">
    <property type="entry name" value="TIR_dom"/>
</dbReference>
<evidence type="ECO:0000313" key="3">
    <source>
        <dbReference type="Proteomes" id="UP000606600"/>
    </source>
</evidence>
<reference evidence="2 3" key="1">
    <citation type="submission" date="2020-09" db="EMBL/GenBank/DDBJ databases">
        <title>Novel species of Mucilaginibacter isolated from a glacier on the Tibetan Plateau.</title>
        <authorList>
            <person name="Liu Q."/>
            <person name="Xin Y.-H."/>
        </authorList>
    </citation>
    <scope>NUCLEOTIDE SEQUENCE [LARGE SCALE GENOMIC DNA]</scope>
    <source>
        <strain evidence="2 3">ZT4R22</strain>
    </source>
</reference>
<evidence type="ECO:0000313" key="2">
    <source>
        <dbReference type="EMBL" id="MBD1365387.1"/>
    </source>
</evidence>
<dbReference type="EMBL" id="JACWMY010000008">
    <property type="protein sequence ID" value="MBD1365387.1"/>
    <property type="molecule type" value="Genomic_DNA"/>
</dbReference>
<dbReference type="InterPro" id="IPR035897">
    <property type="entry name" value="Toll_tir_struct_dom_sf"/>
</dbReference>
<gene>
    <name evidence="2" type="ORF">IDJ77_16355</name>
</gene>
<keyword evidence="3" id="KW-1185">Reference proteome</keyword>